<reference evidence="1 2" key="1">
    <citation type="journal article" date="2021" name="BMC Genomics">
        <title>Datura genome reveals duplications of psychoactive alkaloid biosynthetic genes and high mutation rate following tissue culture.</title>
        <authorList>
            <person name="Rajewski A."/>
            <person name="Carter-House D."/>
            <person name="Stajich J."/>
            <person name="Litt A."/>
        </authorList>
    </citation>
    <scope>NUCLEOTIDE SEQUENCE [LARGE SCALE GENOMIC DNA]</scope>
    <source>
        <strain evidence="1">AR-01</strain>
    </source>
</reference>
<dbReference type="Proteomes" id="UP000823775">
    <property type="component" value="Unassembled WGS sequence"/>
</dbReference>
<organism evidence="1 2">
    <name type="scientific">Datura stramonium</name>
    <name type="common">Jimsonweed</name>
    <name type="synonym">Common thornapple</name>
    <dbReference type="NCBI Taxonomy" id="4076"/>
    <lineage>
        <taxon>Eukaryota</taxon>
        <taxon>Viridiplantae</taxon>
        <taxon>Streptophyta</taxon>
        <taxon>Embryophyta</taxon>
        <taxon>Tracheophyta</taxon>
        <taxon>Spermatophyta</taxon>
        <taxon>Magnoliopsida</taxon>
        <taxon>eudicotyledons</taxon>
        <taxon>Gunneridae</taxon>
        <taxon>Pentapetalae</taxon>
        <taxon>asterids</taxon>
        <taxon>lamiids</taxon>
        <taxon>Solanales</taxon>
        <taxon>Solanaceae</taxon>
        <taxon>Solanoideae</taxon>
        <taxon>Datureae</taxon>
        <taxon>Datura</taxon>
    </lineage>
</organism>
<dbReference type="EMBL" id="JACEIK010001876">
    <property type="protein sequence ID" value="MCD7472807.1"/>
    <property type="molecule type" value="Genomic_DNA"/>
</dbReference>
<evidence type="ECO:0000313" key="1">
    <source>
        <dbReference type="EMBL" id="MCD7472807.1"/>
    </source>
</evidence>
<accession>A0ABS8TMR8</accession>
<feature type="non-terminal residue" evidence="1">
    <location>
        <position position="70"/>
    </location>
</feature>
<protein>
    <recommendedName>
        <fullName evidence="3">Transmembrane protein</fullName>
    </recommendedName>
</protein>
<proteinExistence type="predicted"/>
<evidence type="ECO:0008006" key="3">
    <source>
        <dbReference type="Google" id="ProtNLM"/>
    </source>
</evidence>
<name>A0ABS8TMR8_DATST</name>
<keyword evidence="2" id="KW-1185">Reference proteome</keyword>
<comment type="caution">
    <text evidence="1">The sequence shown here is derived from an EMBL/GenBank/DDBJ whole genome shotgun (WGS) entry which is preliminary data.</text>
</comment>
<sequence length="70" mass="7475">MTGDGGREKSGGVVWVGRLVVGGVSPEKMRVKAAVVGVFWWFVRLFSGVMPETREKGGAVARGGRLGRQD</sequence>
<evidence type="ECO:0000313" key="2">
    <source>
        <dbReference type="Proteomes" id="UP000823775"/>
    </source>
</evidence>
<gene>
    <name evidence="1" type="ORF">HAX54_014173</name>
</gene>